<gene>
    <name evidence="3" type="ORF">THTE_3607</name>
</gene>
<keyword evidence="2" id="KW-0472">Membrane</keyword>
<sequence>MLVGELWECGYFPEWRVAPPAGMSDEASGMCWHDRQRWRIGRLFGLLLSALLIAVLGVVALAEDNANPQNGAQAAENQPAQPVTPSPAEKQPEAMPIPEQILGPPRRLAPGVLITIPPDVQVDETHNRQDIVELVTADPQLEWAKGVDFRREVYCLEFQFKLPRLIQVDLPQPSGKLQRKTIWYLIYKVTNRGGALRPVPEDDGTYRVDSVDIPVRFVPTFYLEAETPSGIKRYPDRVIPLAKQPIQMREDSNINFYDSTQVSTRELAVGQSIWGVATWEDVDPSIDKFSILVVGLSNAYRWQDPPGAYKAGDPIGQGRRFERKILQLNFWRPGDEFILREDAIRFGQPGTVDYAWIYR</sequence>
<dbReference type="AlphaFoldDB" id="A0A286RJS1"/>
<evidence type="ECO:0000256" key="2">
    <source>
        <dbReference type="SAM" id="Phobius"/>
    </source>
</evidence>
<evidence type="ECO:0000313" key="4">
    <source>
        <dbReference type="Proteomes" id="UP000215086"/>
    </source>
</evidence>
<dbReference type="KEGG" id="ttf:THTE_3607"/>
<evidence type="ECO:0000256" key="1">
    <source>
        <dbReference type="SAM" id="MobiDB-lite"/>
    </source>
</evidence>
<accession>A0A286RJS1</accession>
<reference evidence="3 4" key="1">
    <citation type="journal article" name="Front. Microbiol.">
        <title>Sugar Metabolism of the First Thermophilic Planctomycete Thermogutta terrifontis: Comparative Genomic and Transcriptomic Approaches.</title>
        <authorList>
            <person name="Elcheninov A.G."/>
            <person name="Menzel P."/>
            <person name="Gudbergsdottir S.R."/>
            <person name="Slesarev A.I."/>
            <person name="Kadnikov V.V."/>
            <person name="Krogh A."/>
            <person name="Bonch-Osmolovskaya E.A."/>
            <person name="Peng X."/>
            <person name="Kublanov I.V."/>
        </authorList>
    </citation>
    <scope>NUCLEOTIDE SEQUENCE [LARGE SCALE GENOMIC DNA]</scope>
    <source>
        <strain evidence="3 4">R1</strain>
    </source>
</reference>
<name>A0A286RJS1_9BACT</name>
<protein>
    <submittedName>
        <fullName evidence="3">Uncharacterized protein</fullName>
    </submittedName>
</protein>
<evidence type="ECO:0000313" key="3">
    <source>
        <dbReference type="EMBL" id="ASV76208.1"/>
    </source>
</evidence>
<feature type="transmembrane region" description="Helical" evidence="2">
    <location>
        <begin position="43"/>
        <end position="62"/>
    </location>
</feature>
<keyword evidence="2" id="KW-0812">Transmembrane</keyword>
<keyword evidence="4" id="KW-1185">Reference proteome</keyword>
<proteinExistence type="predicted"/>
<feature type="compositionally biased region" description="Polar residues" evidence="1">
    <location>
        <begin position="69"/>
        <end position="83"/>
    </location>
</feature>
<dbReference type="Proteomes" id="UP000215086">
    <property type="component" value="Chromosome"/>
</dbReference>
<feature type="region of interest" description="Disordered" evidence="1">
    <location>
        <begin position="69"/>
        <end position="93"/>
    </location>
</feature>
<organism evidence="3 4">
    <name type="scientific">Thermogutta terrifontis</name>
    <dbReference type="NCBI Taxonomy" id="1331910"/>
    <lineage>
        <taxon>Bacteria</taxon>
        <taxon>Pseudomonadati</taxon>
        <taxon>Planctomycetota</taxon>
        <taxon>Planctomycetia</taxon>
        <taxon>Pirellulales</taxon>
        <taxon>Thermoguttaceae</taxon>
        <taxon>Thermogutta</taxon>
    </lineage>
</organism>
<dbReference type="EMBL" id="CP018477">
    <property type="protein sequence ID" value="ASV76208.1"/>
    <property type="molecule type" value="Genomic_DNA"/>
</dbReference>
<keyword evidence="2" id="KW-1133">Transmembrane helix</keyword>